<evidence type="ECO:0000256" key="2">
    <source>
        <dbReference type="ARBA" id="ARBA00023315"/>
    </source>
</evidence>
<dbReference type="GO" id="GO:0008999">
    <property type="term" value="F:protein-N-terminal-alanine acetyltransferase activity"/>
    <property type="evidence" value="ECO:0007669"/>
    <property type="project" value="TreeGrafter"/>
</dbReference>
<keyword evidence="1" id="KW-0808">Transferase</keyword>
<dbReference type="PANTHER" id="PTHR43792:SF8">
    <property type="entry name" value="[RIBOSOMAL PROTEIN US5]-ALANINE N-ACETYLTRANSFERASE"/>
    <property type="match status" value="1"/>
</dbReference>
<dbReference type="PROSITE" id="PS51186">
    <property type="entry name" value="GNAT"/>
    <property type="match status" value="1"/>
</dbReference>
<dbReference type="EMBL" id="ASWJ01000003">
    <property type="protein sequence ID" value="EOW87464.1"/>
    <property type="molecule type" value="Genomic_DNA"/>
</dbReference>
<dbReference type="GO" id="GO:0005737">
    <property type="term" value="C:cytoplasm"/>
    <property type="evidence" value="ECO:0007669"/>
    <property type="project" value="TreeGrafter"/>
</dbReference>
<evidence type="ECO:0000256" key="1">
    <source>
        <dbReference type="ARBA" id="ARBA00022679"/>
    </source>
</evidence>
<dbReference type="STRING" id="1121865.OMW_00696"/>
<evidence type="ECO:0000259" key="4">
    <source>
        <dbReference type="PROSITE" id="PS51186"/>
    </source>
</evidence>
<dbReference type="RefSeq" id="WP_016182859.1">
    <property type="nucleotide sequence ID" value="NZ_JXKI01000006.1"/>
</dbReference>
<comment type="caution">
    <text evidence="5">The sequence shown here is derived from an EMBL/GenBank/DDBJ whole genome shotgun (WGS) entry which is preliminary data.</text>
</comment>
<accession>S0KUF7</accession>
<sequence>MQFETKRLILRPWLRTDAADLYALAKNPLIGPNAGWNPHESVAESLEVIENFFVDDPLSFAICDQSTKALIGSISLMPARYEGAKSAKYEREIGYWLAPSFWGQGLIPEAIRCLQTYAFETLEIESLWAGYFAGNHNSQRALEKCGFHFQHTEEVYIAPLAAQKTEHYLAITKEQWQQGRDWNEN</sequence>
<organism evidence="5 6">
    <name type="scientific">Enterococcus columbae DSM 7374 = ATCC 51263</name>
    <dbReference type="NCBI Taxonomy" id="1121865"/>
    <lineage>
        <taxon>Bacteria</taxon>
        <taxon>Bacillati</taxon>
        <taxon>Bacillota</taxon>
        <taxon>Bacilli</taxon>
        <taxon>Lactobacillales</taxon>
        <taxon>Enterococcaceae</taxon>
        <taxon>Enterococcus</taxon>
    </lineage>
</organism>
<dbReference type="Gene3D" id="3.40.630.30">
    <property type="match status" value="1"/>
</dbReference>
<protein>
    <recommendedName>
        <fullName evidence="4">N-acetyltransferase domain-containing protein</fullName>
    </recommendedName>
</protein>
<feature type="domain" description="N-acetyltransferase" evidence="4">
    <location>
        <begin position="8"/>
        <end position="174"/>
    </location>
</feature>
<dbReference type="InterPro" id="IPR016181">
    <property type="entry name" value="Acyl_CoA_acyltransferase"/>
</dbReference>
<gene>
    <name evidence="5" type="ORF">I568_00508</name>
</gene>
<dbReference type="PANTHER" id="PTHR43792">
    <property type="entry name" value="GNAT FAMILY, PUTATIVE (AFU_ORTHOLOGUE AFUA_3G00765)-RELATED-RELATED"/>
    <property type="match status" value="1"/>
</dbReference>
<dbReference type="PATRIC" id="fig|1121865.3.peg.686"/>
<dbReference type="InterPro" id="IPR000182">
    <property type="entry name" value="GNAT_dom"/>
</dbReference>
<dbReference type="Pfam" id="PF13302">
    <property type="entry name" value="Acetyltransf_3"/>
    <property type="match status" value="1"/>
</dbReference>
<dbReference type="InterPro" id="IPR051531">
    <property type="entry name" value="N-acetyltransferase"/>
</dbReference>
<name>S0KUF7_9ENTE</name>
<keyword evidence="6" id="KW-1185">Reference proteome</keyword>
<dbReference type="eggNOG" id="COG1670">
    <property type="taxonomic scope" value="Bacteria"/>
</dbReference>
<proteinExistence type="inferred from homology"/>
<evidence type="ECO:0000256" key="3">
    <source>
        <dbReference type="ARBA" id="ARBA00038502"/>
    </source>
</evidence>
<evidence type="ECO:0000313" key="6">
    <source>
        <dbReference type="Proteomes" id="UP000014113"/>
    </source>
</evidence>
<comment type="similarity">
    <text evidence="3">Belongs to the acetyltransferase family. RimJ subfamily.</text>
</comment>
<keyword evidence="2" id="KW-0012">Acyltransferase</keyword>
<dbReference type="SUPFAM" id="SSF55729">
    <property type="entry name" value="Acyl-CoA N-acyltransferases (Nat)"/>
    <property type="match status" value="1"/>
</dbReference>
<dbReference type="AlphaFoldDB" id="S0KUF7"/>
<dbReference type="OrthoDB" id="9798081at2"/>
<reference evidence="5 6" key="1">
    <citation type="submission" date="2013-03" db="EMBL/GenBank/DDBJ databases">
        <title>The Genome Sequence of Enterococcus columbae ATCC_51263 (PacBio/Illumina hybrid assembly).</title>
        <authorList>
            <consortium name="The Broad Institute Genomics Platform"/>
            <consortium name="The Broad Institute Genome Sequencing Center for Infectious Disease"/>
            <person name="Earl A."/>
            <person name="Russ C."/>
            <person name="Gilmore M."/>
            <person name="Surin D."/>
            <person name="Walker B."/>
            <person name="Young S."/>
            <person name="Zeng Q."/>
            <person name="Gargeya S."/>
            <person name="Fitzgerald M."/>
            <person name="Haas B."/>
            <person name="Abouelleil A."/>
            <person name="Allen A.W."/>
            <person name="Alvarado L."/>
            <person name="Arachchi H.M."/>
            <person name="Berlin A.M."/>
            <person name="Chapman S.B."/>
            <person name="Gainer-Dewar J."/>
            <person name="Goldberg J."/>
            <person name="Griggs A."/>
            <person name="Gujja S."/>
            <person name="Hansen M."/>
            <person name="Howarth C."/>
            <person name="Imamovic A."/>
            <person name="Ireland A."/>
            <person name="Larimer J."/>
            <person name="McCowan C."/>
            <person name="Murphy C."/>
            <person name="Pearson M."/>
            <person name="Poon T.W."/>
            <person name="Priest M."/>
            <person name="Roberts A."/>
            <person name="Saif S."/>
            <person name="Shea T."/>
            <person name="Sisk P."/>
            <person name="Sykes S."/>
            <person name="Wortman J."/>
            <person name="Nusbaum C."/>
            <person name="Birren B."/>
        </authorList>
    </citation>
    <scope>NUCLEOTIDE SEQUENCE [LARGE SCALE GENOMIC DNA]</scope>
    <source>
        <strain evidence="5 6">ATCC 51263</strain>
    </source>
</reference>
<dbReference type="Proteomes" id="UP000014113">
    <property type="component" value="Unassembled WGS sequence"/>
</dbReference>
<evidence type="ECO:0000313" key="5">
    <source>
        <dbReference type="EMBL" id="EOW87464.1"/>
    </source>
</evidence>